<dbReference type="InterPro" id="IPR029063">
    <property type="entry name" value="SAM-dependent_MTases_sf"/>
</dbReference>
<dbReference type="InterPro" id="IPR052514">
    <property type="entry name" value="SAM-dependent_MTase"/>
</dbReference>
<evidence type="ECO:0000259" key="1">
    <source>
        <dbReference type="Pfam" id="PF05050"/>
    </source>
</evidence>
<organism evidence="2 3">
    <name type="scientific">Catenovulum sediminis</name>
    <dbReference type="NCBI Taxonomy" id="1740262"/>
    <lineage>
        <taxon>Bacteria</taxon>
        <taxon>Pseudomonadati</taxon>
        <taxon>Pseudomonadota</taxon>
        <taxon>Gammaproteobacteria</taxon>
        <taxon>Alteromonadales</taxon>
        <taxon>Alteromonadaceae</taxon>
        <taxon>Catenovulum</taxon>
    </lineage>
</organism>
<dbReference type="PANTHER" id="PTHR34203:SF13">
    <property type="entry name" value="EXPRESSED PROTEIN"/>
    <property type="match status" value="1"/>
</dbReference>
<feature type="domain" description="Methyltransferase FkbM" evidence="1">
    <location>
        <begin position="99"/>
        <end position="233"/>
    </location>
</feature>
<dbReference type="NCBIfam" id="TIGR01444">
    <property type="entry name" value="fkbM_fam"/>
    <property type="match status" value="1"/>
</dbReference>
<keyword evidence="2" id="KW-0808">Transferase</keyword>
<dbReference type="EMBL" id="JBELOE010000200">
    <property type="protein sequence ID" value="MER2492201.1"/>
    <property type="molecule type" value="Genomic_DNA"/>
</dbReference>
<dbReference type="SUPFAM" id="SSF53335">
    <property type="entry name" value="S-adenosyl-L-methionine-dependent methyltransferases"/>
    <property type="match status" value="1"/>
</dbReference>
<dbReference type="Gene3D" id="3.40.50.150">
    <property type="entry name" value="Vaccinia Virus protein VP39"/>
    <property type="match status" value="1"/>
</dbReference>
<name>A0ABV1RH06_9ALTE</name>
<dbReference type="PANTHER" id="PTHR34203">
    <property type="entry name" value="METHYLTRANSFERASE, FKBM FAMILY PROTEIN"/>
    <property type="match status" value="1"/>
</dbReference>
<dbReference type="GO" id="GO:0008168">
    <property type="term" value="F:methyltransferase activity"/>
    <property type="evidence" value="ECO:0007669"/>
    <property type="project" value="UniProtKB-KW"/>
</dbReference>
<reference evidence="2 3" key="1">
    <citation type="submission" date="2024-06" db="EMBL/GenBank/DDBJ databases">
        <authorList>
            <person name="Chen R.Y."/>
        </authorList>
    </citation>
    <scope>NUCLEOTIDE SEQUENCE [LARGE SCALE GENOMIC DNA]</scope>
    <source>
        <strain evidence="2 3">D2</strain>
    </source>
</reference>
<dbReference type="Proteomes" id="UP001467690">
    <property type="component" value="Unassembled WGS sequence"/>
</dbReference>
<dbReference type="InterPro" id="IPR006342">
    <property type="entry name" value="FkbM_mtfrase"/>
</dbReference>
<accession>A0ABV1RH06</accession>
<protein>
    <submittedName>
        <fullName evidence="2">FkbM family methyltransferase</fullName>
    </submittedName>
</protein>
<dbReference type="GO" id="GO:0032259">
    <property type="term" value="P:methylation"/>
    <property type="evidence" value="ECO:0007669"/>
    <property type="project" value="UniProtKB-KW"/>
</dbReference>
<keyword evidence="3" id="KW-1185">Reference proteome</keyword>
<gene>
    <name evidence="2" type="ORF">ABS311_09935</name>
</gene>
<proteinExistence type="predicted"/>
<evidence type="ECO:0000313" key="3">
    <source>
        <dbReference type="Proteomes" id="UP001467690"/>
    </source>
</evidence>
<evidence type="ECO:0000313" key="2">
    <source>
        <dbReference type="EMBL" id="MER2492201.1"/>
    </source>
</evidence>
<keyword evidence="2" id="KW-0489">Methyltransferase</keyword>
<comment type="caution">
    <text evidence="2">The sequence shown here is derived from an EMBL/GenBank/DDBJ whole genome shotgun (WGS) entry which is preliminary data.</text>
</comment>
<dbReference type="Pfam" id="PF05050">
    <property type="entry name" value="Methyltransf_21"/>
    <property type="match status" value="1"/>
</dbReference>
<sequence length="286" mass="32308">MKLIQLNLVSLLGDIISAPHEHASHTLKYDEWKHSATKLVEQAYVNSDTPDIMVEDGTYFNFPYVDMGNINTKHLFGIDELIILGFYIRNRSLYRSVLDLGANVGLHTLTLLSLGYKVLAYEADPQTAEMLRQHLNINNFDIETVKNSAAASYAGEVQFTRVCGNLTGSHISGAKKSPYGKLEMFNVKVDNVCELFNQFDLVKMDIEGQEADVFCGVPRSSWESTDVIMEINGLDNAHKIYEQAKRLGLNLFIQKRGWRIAKSIDDLPLSYKDGSVFVSYKKVMPW</sequence>
<dbReference type="RefSeq" id="WP_350401716.1">
    <property type="nucleotide sequence ID" value="NZ_JBELOE010000200.1"/>
</dbReference>